<reference evidence="1 2" key="1">
    <citation type="submission" date="2020-08" db="EMBL/GenBank/DDBJ databases">
        <title>Genomic Encyclopedia of Type Strains, Phase IV (KMG-IV): sequencing the most valuable type-strain genomes for metagenomic binning, comparative biology and taxonomic classification.</title>
        <authorList>
            <person name="Goeker M."/>
        </authorList>
    </citation>
    <scope>NUCLEOTIDE SEQUENCE [LARGE SCALE GENOMIC DNA]</scope>
    <source>
        <strain evidence="1 2">DSM 29007</strain>
    </source>
</reference>
<dbReference type="RefSeq" id="WP_170033135.1">
    <property type="nucleotide sequence ID" value="NZ_JABDTL010000001.1"/>
</dbReference>
<evidence type="ECO:0000313" key="1">
    <source>
        <dbReference type="EMBL" id="MBB6070810.1"/>
    </source>
</evidence>
<dbReference type="AlphaFoldDB" id="A0A841GYH3"/>
<dbReference type="Proteomes" id="UP000582837">
    <property type="component" value="Unassembled WGS sequence"/>
</dbReference>
<name>A0A841GYH3_9BACT</name>
<keyword evidence="2" id="KW-1185">Reference proteome</keyword>
<comment type="caution">
    <text evidence="1">The sequence shown here is derived from an EMBL/GenBank/DDBJ whole genome shotgun (WGS) entry which is preliminary data.</text>
</comment>
<dbReference type="EMBL" id="JACHIA010000006">
    <property type="protein sequence ID" value="MBB6070810.1"/>
    <property type="molecule type" value="Genomic_DNA"/>
</dbReference>
<accession>A0A841GYH3</accession>
<gene>
    <name evidence="1" type="ORF">HNQ61_002432</name>
</gene>
<organism evidence="1 2">
    <name type="scientific">Longimicrobium terrae</name>
    <dbReference type="NCBI Taxonomy" id="1639882"/>
    <lineage>
        <taxon>Bacteria</taxon>
        <taxon>Pseudomonadati</taxon>
        <taxon>Gemmatimonadota</taxon>
        <taxon>Longimicrobiia</taxon>
        <taxon>Longimicrobiales</taxon>
        <taxon>Longimicrobiaceae</taxon>
        <taxon>Longimicrobium</taxon>
    </lineage>
</organism>
<proteinExistence type="predicted"/>
<evidence type="ECO:0000313" key="2">
    <source>
        <dbReference type="Proteomes" id="UP000582837"/>
    </source>
</evidence>
<sequence>MTRSELEHAIRAACDVTREEVVIVFGSQSILGQYPDAPADLRQSLEADIAPGSGDPEAADRIDAALGEDSHFHRTHGFYVHGLTIDAACLPRGWEARTVSLRNAGTNQMEGRCIEAHDLAASKLVAFRDKDRAFVRVLIAEGLVRIAKLKLWLSQLQNPATEVDRMLRWVDLTVRDLGSALTGNE</sequence>
<protein>
    <submittedName>
        <fullName evidence="1">Uncharacterized protein</fullName>
    </submittedName>
</protein>